<dbReference type="PANTHER" id="PTHR47743">
    <property type="entry name" value="KIAA1210 / KIAA1211 FAMILY MEMBER"/>
    <property type="match status" value="1"/>
</dbReference>
<evidence type="ECO:0000313" key="2">
    <source>
        <dbReference type="Ensembl" id="ENSEEEP00000056482.1"/>
    </source>
</evidence>
<dbReference type="Proteomes" id="UP000314983">
    <property type="component" value="Chromosome 25"/>
</dbReference>
<evidence type="ECO:0000313" key="3">
    <source>
        <dbReference type="Proteomes" id="UP000314983"/>
    </source>
</evidence>
<dbReference type="PANTHER" id="PTHR47743:SF1">
    <property type="entry name" value="CRACD-LIKE PROTEIN"/>
    <property type="match status" value="1"/>
</dbReference>
<protein>
    <submittedName>
        <fullName evidence="2">Uncharacterized protein</fullName>
    </submittedName>
</protein>
<sequence>MGSRSLSHDSIFLADQCQSDPEPPRVFSQENIHGKIRTLQVSAPGRLRRKQSTPPPPWRLQGKTLQRRRLSGLLAAETATAEHAPRPTTNGVAH</sequence>
<feature type="compositionally biased region" description="Low complexity" evidence="1">
    <location>
        <begin position="75"/>
        <end position="94"/>
    </location>
</feature>
<organism evidence="2 3">
    <name type="scientific">Electrophorus electricus</name>
    <name type="common">Electric eel</name>
    <name type="synonym">Gymnotus electricus</name>
    <dbReference type="NCBI Taxonomy" id="8005"/>
    <lineage>
        <taxon>Eukaryota</taxon>
        <taxon>Metazoa</taxon>
        <taxon>Chordata</taxon>
        <taxon>Craniata</taxon>
        <taxon>Vertebrata</taxon>
        <taxon>Euteleostomi</taxon>
        <taxon>Actinopterygii</taxon>
        <taxon>Neopterygii</taxon>
        <taxon>Teleostei</taxon>
        <taxon>Ostariophysi</taxon>
        <taxon>Gymnotiformes</taxon>
        <taxon>Gymnotoidei</taxon>
        <taxon>Gymnotidae</taxon>
        <taxon>Electrophorus</taxon>
    </lineage>
</organism>
<dbReference type="AlphaFoldDB" id="A0AAY5EJF8"/>
<reference evidence="2" key="2">
    <citation type="submission" date="2025-08" db="UniProtKB">
        <authorList>
            <consortium name="Ensembl"/>
        </authorList>
    </citation>
    <scope>IDENTIFICATION</scope>
</reference>
<keyword evidence="3" id="KW-1185">Reference proteome</keyword>
<dbReference type="Ensembl" id="ENSEEET00000054351.1">
    <property type="protein sequence ID" value="ENSEEEP00000056482.1"/>
    <property type="gene ID" value="ENSEEEG00000025241.1"/>
</dbReference>
<accession>A0AAY5EJF8</accession>
<reference evidence="2" key="3">
    <citation type="submission" date="2025-09" db="UniProtKB">
        <authorList>
            <consortium name="Ensembl"/>
        </authorList>
    </citation>
    <scope>IDENTIFICATION</scope>
</reference>
<feature type="region of interest" description="Disordered" evidence="1">
    <location>
        <begin position="40"/>
        <end position="94"/>
    </location>
</feature>
<proteinExistence type="predicted"/>
<dbReference type="InterPro" id="IPR026713">
    <property type="entry name" value="CRACD-like"/>
</dbReference>
<dbReference type="GeneTree" id="ENSGT00940000175825"/>
<name>A0AAY5EJF8_ELEEL</name>
<evidence type="ECO:0000256" key="1">
    <source>
        <dbReference type="SAM" id="MobiDB-lite"/>
    </source>
</evidence>
<reference evidence="2 3" key="1">
    <citation type="submission" date="2020-05" db="EMBL/GenBank/DDBJ databases">
        <title>Electrophorus electricus (electric eel) genome, fEleEle1, primary haplotype.</title>
        <authorList>
            <person name="Myers G."/>
            <person name="Meyer A."/>
            <person name="Fedrigo O."/>
            <person name="Formenti G."/>
            <person name="Rhie A."/>
            <person name="Tracey A."/>
            <person name="Sims Y."/>
            <person name="Jarvis E.D."/>
        </authorList>
    </citation>
    <scope>NUCLEOTIDE SEQUENCE [LARGE SCALE GENOMIC DNA]</scope>
</reference>
<feature type="region of interest" description="Disordered" evidence="1">
    <location>
        <begin position="1"/>
        <end position="28"/>
    </location>
</feature>